<evidence type="ECO:0000313" key="2">
    <source>
        <dbReference type="EMBL" id="RXN37868.1"/>
    </source>
</evidence>
<dbReference type="PANTHER" id="PTHR46682">
    <property type="entry name" value="ADHESION G-PROTEIN COUPLED RECEPTOR V1"/>
    <property type="match status" value="1"/>
</dbReference>
<accession>A0A498P1E4</accession>
<dbReference type="EMBL" id="QBIY01005355">
    <property type="protein sequence ID" value="RXN37868.1"/>
    <property type="molecule type" value="Genomic_DNA"/>
</dbReference>
<dbReference type="GO" id="GO:0007601">
    <property type="term" value="P:visual perception"/>
    <property type="evidence" value="ECO:0007669"/>
    <property type="project" value="TreeGrafter"/>
</dbReference>
<reference evidence="2 3" key="1">
    <citation type="submission" date="2018-03" db="EMBL/GenBank/DDBJ databases">
        <title>Draft genome sequence of Rohu Carp (Labeo rohita).</title>
        <authorList>
            <person name="Das P."/>
            <person name="Kushwaha B."/>
            <person name="Joshi C.G."/>
            <person name="Kumar D."/>
            <person name="Nagpure N.S."/>
            <person name="Sahoo L."/>
            <person name="Das S.P."/>
            <person name="Bit A."/>
            <person name="Patnaik S."/>
            <person name="Meher P.K."/>
            <person name="Jayasankar P."/>
            <person name="Koringa P.G."/>
            <person name="Patel N.V."/>
            <person name="Hinsu A.T."/>
            <person name="Kumar R."/>
            <person name="Pandey M."/>
            <person name="Agarwal S."/>
            <person name="Srivastava S."/>
            <person name="Singh M."/>
            <person name="Iquebal M.A."/>
            <person name="Jaiswal S."/>
            <person name="Angadi U.B."/>
            <person name="Kumar N."/>
            <person name="Raza M."/>
            <person name="Shah T.M."/>
            <person name="Rai A."/>
            <person name="Jena J.K."/>
        </authorList>
    </citation>
    <scope>NUCLEOTIDE SEQUENCE [LARGE SCALE GENOMIC DNA]</scope>
    <source>
        <strain evidence="2">DASCIFA01</strain>
        <tissue evidence="2">Testis</tissue>
    </source>
</reference>
<dbReference type="Proteomes" id="UP000290572">
    <property type="component" value="Unassembled WGS sequence"/>
</dbReference>
<dbReference type="GO" id="GO:0004930">
    <property type="term" value="F:G protein-coupled receptor activity"/>
    <property type="evidence" value="ECO:0007669"/>
    <property type="project" value="InterPro"/>
</dbReference>
<keyword evidence="2" id="KW-0675">Receptor</keyword>
<proteinExistence type="predicted"/>
<organism evidence="2 3">
    <name type="scientific">Labeo rohita</name>
    <name type="common">Indian major carp</name>
    <name type="synonym">Cyprinus rohita</name>
    <dbReference type="NCBI Taxonomy" id="84645"/>
    <lineage>
        <taxon>Eukaryota</taxon>
        <taxon>Metazoa</taxon>
        <taxon>Chordata</taxon>
        <taxon>Craniata</taxon>
        <taxon>Vertebrata</taxon>
        <taxon>Euteleostomi</taxon>
        <taxon>Actinopterygii</taxon>
        <taxon>Neopterygii</taxon>
        <taxon>Teleostei</taxon>
        <taxon>Ostariophysi</taxon>
        <taxon>Cypriniformes</taxon>
        <taxon>Cyprinidae</taxon>
        <taxon>Labeoninae</taxon>
        <taxon>Labeonini</taxon>
        <taxon>Labeo</taxon>
    </lineage>
</organism>
<dbReference type="GO" id="GO:0016020">
    <property type="term" value="C:membrane"/>
    <property type="evidence" value="ECO:0007669"/>
    <property type="project" value="InterPro"/>
</dbReference>
<protein>
    <submittedName>
        <fullName evidence="2">G-coupled receptor 98-like protein</fullName>
    </submittedName>
</protein>
<dbReference type="SUPFAM" id="SSF141072">
    <property type="entry name" value="CalX-like"/>
    <property type="match status" value="2"/>
</dbReference>
<dbReference type="AlphaFoldDB" id="A0A498P1E4"/>
<sequence length="184" mass="20406">MCVCILVLSGDAVVYGQNTATVVIEANDDANGIFSLDSTQKPVEEGRTNNFYVLRDRGHFGNVTLYWQLFANDTPLEPHQEFLNTSGSTVFRTGEKTKPIVLEAISDKLPEFNEFYELRLMNISGGYPGEGGKLAEKNLNASVLIPFNDDPFGVFAIAPESLEREVAEDVLSELSHMVSRPWKT</sequence>
<dbReference type="GO" id="GO:0007605">
    <property type="term" value="P:sensory perception of sound"/>
    <property type="evidence" value="ECO:0007669"/>
    <property type="project" value="TreeGrafter"/>
</dbReference>
<dbReference type="GO" id="GO:0032420">
    <property type="term" value="C:stereocilium"/>
    <property type="evidence" value="ECO:0007669"/>
    <property type="project" value="TreeGrafter"/>
</dbReference>
<dbReference type="PANTHER" id="PTHR46682:SF1">
    <property type="entry name" value="ADHESION G-PROTEIN COUPLED RECEPTOR V1"/>
    <property type="match status" value="1"/>
</dbReference>
<keyword evidence="3" id="KW-1185">Reference proteome</keyword>
<dbReference type="GO" id="GO:0001965">
    <property type="term" value="F:G-protein alpha-subunit binding"/>
    <property type="evidence" value="ECO:0007669"/>
    <property type="project" value="TreeGrafter"/>
</dbReference>
<dbReference type="GO" id="GO:0010855">
    <property type="term" value="F:adenylate cyclase inhibitor activity"/>
    <property type="evidence" value="ECO:0007669"/>
    <property type="project" value="TreeGrafter"/>
</dbReference>
<evidence type="ECO:0000256" key="1">
    <source>
        <dbReference type="SAM" id="SignalP"/>
    </source>
</evidence>
<gene>
    <name evidence="2" type="ORF">ROHU_001649</name>
</gene>
<evidence type="ECO:0000313" key="3">
    <source>
        <dbReference type="Proteomes" id="UP000290572"/>
    </source>
</evidence>
<dbReference type="GO" id="GO:0005737">
    <property type="term" value="C:cytoplasm"/>
    <property type="evidence" value="ECO:0007669"/>
    <property type="project" value="TreeGrafter"/>
</dbReference>
<comment type="caution">
    <text evidence="2">The sequence shown here is derived from an EMBL/GenBank/DDBJ whole genome shotgun (WGS) entry which is preliminary data.</text>
</comment>
<feature type="chain" id="PRO_5019804093" evidence="1">
    <location>
        <begin position="17"/>
        <end position="184"/>
    </location>
</feature>
<dbReference type="InterPro" id="IPR038081">
    <property type="entry name" value="CalX-like_sf"/>
</dbReference>
<dbReference type="STRING" id="84645.A0A498P1E4"/>
<dbReference type="GO" id="GO:0071277">
    <property type="term" value="P:cellular response to calcium ion"/>
    <property type="evidence" value="ECO:0007669"/>
    <property type="project" value="TreeGrafter"/>
</dbReference>
<dbReference type="Gene3D" id="2.60.40.2030">
    <property type="match status" value="1"/>
</dbReference>
<dbReference type="InterPro" id="IPR026919">
    <property type="entry name" value="ADGRV1"/>
</dbReference>
<keyword evidence="1" id="KW-0732">Signal</keyword>
<dbReference type="FunFam" id="2.60.40.2030:FF:000007">
    <property type="entry name" value="Adhesion G-protein coupled receptor V1"/>
    <property type="match status" value="1"/>
</dbReference>
<feature type="signal peptide" evidence="1">
    <location>
        <begin position="1"/>
        <end position="16"/>
    </location>
</feature>
<name>A0A498P1E4_LABRO</name>